<sequence>MDLYNSWLILLLLAEAGFCSADQLVMPAMVSGVKGKNVNFTATVPPSIEVETVTWSFIPKSGVNVPIYVAMLLKEKVSDAYVGRVTYYRTVSTLQLNALTPADGGSYTLTIVDANLNQLVGQTELVVLEPVADVKITSNLLEAVEFNSTVILTCVAKGSSLKYSWQNNSIPVVVDGTHMVQNGSQLIINGVFRADLIGPISCTAKSPLESSTSDTFNLTVNYGPELVTKTQVPAAAVLKKGSNLTLSCSAKSSPAAEFVWLFNGGELPQKTATVVLSNLGEEQSGNYSCMAYNSKTMRYISSEVTQLSVLEAISGINISVSTSTFIAGNSTVNLTCTSSAGKADSVHWHKDGKPLDTNRVIFSTDKRTLSIPIVQKEDAGEYKCELKNKISNGDNKYNMLINYGPENVAIKGDKYAMEGQTMSINCTFASVPYPKFQWKFNGTVIPGETTACLIISGFQSENSGIYTCEASNLVTGLKNIATHNLMVKDSAVQESQGLSKEEEYGYCITILKKRKPQKEHLDLLEQFFGHFVFFFTHKMIPPGSWKNCLHKWKTPLGLALPLPHTVFRPQSLEIGFLSRNSYLPSTCPVNFSLVAQENPTLKFALLLGIF</sequence>
<evidence type="ECO:0000256" key="1">
    <source>
        <dbReference type="ARBA" id="ARBA00022729"/>
    </source>
</evidence>
<dbReference type="InterPro" id="IPR003599">
    <property type="entry name" value="Ig_sub"/>
</dbReference>
<dbReference type="SMART" id="SM00408">
    <property type="entry name" value="IGc2"/>
    <property type="match status" value="3"/>
</dbReference>
<protein>
    <recommendedName>
        <fullName evidence="6">Ig-like domain-containing protein</fullName>
    </recommendedName>
</protein>
<dbReference type="SMART" id="SM00409">
    <property type="entry name" value="IG"/>
    <property type="match status" value="5"/>
</dbReference>
<name>A0A7J6ACM9_AMEME</name>
<dbReference type="CDD" id="cd00096">
    <property type="entry name" value="Ig"/>
    <property type="match status" value="1"/>
</dbReference>
<evidence type="ECO:0000259" key="6">
    <source>
        <dbReference type="PROSITE" id="PS50835"/>
    </source>
</evidence>
<feature type="domain" description="Ig-like" evidence="6">
    <location>
        <begin position="224"/>
        <end position="305"/>
    </location>
</feature>
<evidence type="ECO:0000256" key="2">
    <source>
        <dbReference type="ARBA" id="ARBA00023157"/>
    </source>
</evidence>
<keyword evidence="8" id="KW-1185">Reference proteome</keyword>
<organism evidence="7 8">
    <name type="scientific">Ameiurus melas</name>
    <name type="common">Black bullhead</name>
    <name type="synonym">Silurus melas</name>
    <dbReference type="NCBI Taxonomy" id="219545"/>
    <lineage>
        <taxon>Eukaryota</taxon>
        <taxon>Metazoa</taxon>
        <taxon>Chordata</taxon>
        <taxon>Craniata</taxon>
        <taxon>Vertebrata</taxon>
        <taxon>Euteleostomi</taxon>
        <taxon>Actinopterygii</taxon>
        <taxon>Neopterygii</taxon>
        <taxon>Teleostei</taxon>
        <taxon>Ostariophysi</taxon>
        <taxon>Siluriformes</taxon>
        <taxon>Ictaluridae</taxon>
        <taxon>Ameiurus</taxon>
    </lineage>
</organism>
<evidence type="ECO:0000256" key="4">
    <source>
        <dbReference type="ARBA" id="ARBA00023319"/>
    </source>
</evidence>
<proteinExistence type="predicted"/>
<keyword evidence="4" id="KW-0393">Immunoglobulin domain</keyword>
<feature type="chain" id="PRO_5029848879" description="Ig-like domain-containing protein" evidence="5">
    <location>
        <begin position="22"/>
        <end position="610"/>
    </location>
</feature>
<dbReference type="PANTHER" id="PTHR44337:SF20">
    <property type="entry name" value="CARCINOEMBRYONIC ANTIGEN-RELATED CELL ADHESION MOLECULE 5-RELATED"/>
    <property type="match status" value="1"/>
</dbReference>
<dbReference type="PROSITE" id="PS50835">
    <property type="entry name" value="IG_LIKE"/>
    <property type="match status" value="4"/>
</dbReference>
<keyword evidence="3" id="KW-0325">Glycoprotein</keyword>
<dbReference type="InterPro" id="IPR036179">
    <property type="entry name" value="Ig-like_dom_sf"/>
</dbReference>
<keyword evidence="2" id="KW-1015">Disulfide bond</keyword>
<dbReference type="AlphaFoldDB" id="A0A7J6ACM9"/>
<feature type="domain" description="Ig-like" evidence="6">
    <location>
        <begin position="311"/>
        <end position="402"/>
    </location>
</feature>
<dbReference type="InterPro" id="IPR052598">
    <property type="entry name" value="IgSF_CEA-related"/>
</dbReference>
<dbReference type="EMBL" id="JAAGNN010000014">
    <property type="protein sequence ID" value="KAF4080360.1"/>
    <property type="molecule type" value="Genomic_DNA"/>
</dbReference>
<dbReference type="Pfam" id="PF13927">
    <property type="entry name" value="Ig_3"/>
    <property type="match status" value="2"/>
</dbReference>
<evidence type="ECO:0000313" key="7">
    <source>
        <dbReference type="EMBL" id="KAF4080360.1"/>
    </source>
</evidence>
<dbReference type="PANTHER" id="PTHR44337">
    <property type="entry name" value="CARCINOEMBRYONIC ANTIGEN-RELATED CELL ADHESION MOLECULE 8"/>
    <property type="match status" value="1"/>
</dbReference>
<reference evidence="7 8" key="1">
    <citation type="submission" date="2020-02" db="EMBL/GenBank/DDBJ databases">
        <title>A chromosome-scale genome assembly of the black bullhead catfish (Ameiurus melas).</title>
        <authorList>
            <person name="Wen M."/>
            <person name="Zham M."/>
            <person name="Cabau C."/>
            <person name="Klopp C."/>
            <person name="Donnadieu C."/>
            <person name="Roques C."/>
            <person name="Bouchez O."/>
            <person name="Lampietro C."/>
            <person name="Jouanno E."/>
            <person name="Herpin A."/>
            <person name="Louis A."/>
            <person name="Berthelot C."/>
            <person name="Parey E."/>
            <person name="Roest-Crollius H."/>
            <person name="Braasch I."/>
            <person name="Postlethwait J."/>
            <person name="Robinson-Rechavi M."/>
            <person name="Echchiki A."/>
            <person name="Begum T."/>
            <person name="Montfort J."/>
            <person name="Schartl M."/>
            <person name="Bobe J."/>
            <person name="Guiguen Y."/>
        </authorList>
    </citation>
    <scope>NUCLEOTIDE SEQUENCE [LARGE SCALE GENOMIC DNA]</scope>
    <source>
        <strain evidence="7">M_S1</strain>
        <tissue evidence="7">Blood</tissue>
    </source>
</reference>
<dbReference type="SUPFAM" id="SSF48726">
    <property type="entry name" value="Immunoglobulin"/>
    <property type="match status" value="5"/>
</dbReference>
<accession>A0A7J6ACM9</accession>
<gene>
    <name evidence="7" type="ORF">AMELA_G00169470</name>
</gene>
<feature type="domain" description="Ig-like" evidence="6">
    <location>
        <begin position="405"/>
        <end position="481"/>
    </location>
</feature>
<dbReference type="Pfam" id="PF13895">
    <property type="entry name" value="Ig_2"/>
    <property type="match status" value="1"/>
</dbReference>
<evidence type="ECO:0000313" key="8">
    <source>
        <dbReference type="Proteomes" id="UP000593565"/>
    </source>
</evidence>
<feature type="signal peptide" evidence="5">
    <location>
        <begin position="1"/>
        <end position="21"/>
    </location>
</feature>
<dbReference type="InterPro" id="IPR007110">
    <property type="entry name" value="Ig-like_dom"/>
</dbReference>
<evidence type="ECO:0000256" key="5">
    <source>
        <dbReference type="SAM" id="SignalP"/>
    </source>
</evidence>
<evidence type="ECO:0000256" key="3">
    <source>
        <dbReference type="ARBA" id="ARBA00023180"/>
    </source>
</evidence>
<dbReference type="Proteomes" id="UP000593565">
    <property type="component" value="Unassembled WGS sequence"/>
</dbReference>
<feature type="domain" description="Ig-like" evidence="6">
    <location>
        <begin position="130"/>
        <end position="219"/>
    </location>
</feature>
<dbReference type="Gene3D" id="2.60.40.10">
    <property type="entry name" value="Immunoglobulins"/>
    <property type="match status" value="5"/>
</dbReference>
<keyword evidence="1 5" id="KW-0732">Signal</keyword>
<dbReference type="InterPro" id="IPR013783">
    <property type="entry name" value="Ig-like_fold"/>
</dbReference>
<dbReference type="InterPro" id="IPR003598">
    <property type="entry name" value="Ig_sub2"/>
</dbReference>
<comment type="caution">
    <text evidence="7">The sequence shown here is derived from an EMBL/GenBank/DDBJ whole genome shotgun (WGS) entry which is preliminary data.</text>
</comment>